<evidence type="ECO:0000256" key="6">
    <source>
        <dbReference type="PROSITE-ProRule" id="PRU00182"/>
    </source>
</evidence>
<dbReference type="InterPro" id="IPR036986">
    <property type="entry name" value="S4_RNA-bd_sf"/>
</dbReference>
<keyword evidence="4 7" id="KW-0413">Isomerase</keyword>
<name>A0AB35U4E4_9FIRM</name>
<dbReference type="Gene3D" id="3.10.290.10">
    <property type="entry name" value="RNA-binding S4 domain"/>
    <property type="match status" value="1"/>
</dbReference>
<dbReference type="PROSITE" id="PS50889">
    <property type="entry name" value="S4"/>
    <property type="match status" value="1"/>
</dbReference>
<dbReference type="GO" id="GO:0120159">
    <property type="term" value="F:rRNA pseudouridine synthase activity"/>
    <property type="evidence" value="ECO:0007669"/>
    <property type="project" value="UniProtKB-ARBA"/>
</dbReference>
<reference evidence="9 10" key="1">
    <citation type="submission" date="2022-03" db="EMBL/GenBank/DDBJ databases">
        <title>Novel taxa within the pig intestine.</title>
        <authorList>
            <person name="Wylensek D."/>
            <person name="Bishof K."/>
            <person name="Afrizal A."/>
            <person name="Clavel T."/>
        </authorList>
    </citation>
    <scope>NUCLEOTIDE SEQUENCE [LARGE SCALE GENOMIC DNA]</scope>
    <source>
        <strain evidence="9 10">CLA-KB-P133</strain>
    </source>
</reference>
<dbReference type="Gene3D" id="3.30.2350.10">
    <property type="entry name" value="Pseudouridine synthase"/>
    <property type="match status" value="1"/>
</dbReference>
<accession>A0AB35U4E4</accession>
<feature type="active site" evidence="5">
    <location>
        <position position="135"/>
    </location>
</feature>
<keyword evidence="3 6" id="KW-0694">RNA-binding</keyword>
<comment type="catalytic activity">
    <reaction evidence="1 7">
        <text>a uridine in RNA = a pseudouridine in RNA</text>
        <dbReference type="Rhea" id="RHEA:48348"/>
        <dbReference type="Rhea" id="RHEA-COMP:12068"/>
        <dbReference type="Rhea" id="RHEA-COMP:12069"/>
        <dbReference type="ChEBI" id="CHEBI:65314"/>
        <dbReference type="ChEBI" id="CHEBI:65315"/>
    </reaction>
</comment>
<evidence type="ECO:0000259" key="8">
    <source>
        <dbReference type="SMART" id="SM00363"/>
    </source>
</evidence>
<dbReference type="SUPFAM" id="SSF55120">
    <property type="entry name" value="Pseudouridine synthase"/>
    <property type="match status" value="1"/>
</dbReference>
<evidence type="ECO:0000256" key="3">
    <source>
        <dbReference type="ARBA" id="ARBA00022884"/>
    </source>
</evidence>
<proteinExistence type="inferred from homology"/>
<dbReference type="SUPFAM" id="SSF55174">
    <property type="entry name" value="Alpha-L RNA-binding motif"/>
    <property type="match status" value="1"/>
</dbReference>
<dbReference type="NCBIfam" id="TIGR00005">
    <property type="entry name" value="rluA_subfam"/>
    <property type="match status" value="1"/>
</dbReference>
<dbReference type="RefSeq" id="WP_370595677.1">
    <property type="nucleotide sequence ID" value="NZ_JALBUR010000006.1"/>
</dbReference>
<dbReference type="PANTHER" id="PTHR21600">
    <property type="entry name" value="MITOCHONDRIAL RNA PSEUDOURIDINE SYNTHASE"/>
    <property type="match status" value="1"/>
</dbReference>
<evidence type="ECO:0000313" key="9">
    <source>
        <dbReference type="EMBL" id="MDX8419182.1"/>
    </source>
</evidence>
<dbReference type="Pfam" id="PF00849">
    <property type="entry name" value="PseudoU_synth_2"/>
    <property type="match status" value="1"/>
</dbReference>
<dbReference type="InterPro" id="IPR006225">
    <property type="entry name" value="PsdUridine_synth_RluC/D"/>
</dbReference>
<dbReference type="InterPro" id="IPR002942">
    <property type="entry name" value="S4_RNA-bd"/>
</dbReference>
<dbReference type="EC" id="5.4.99.-" evidence="7"/>
<protein>
    <recommendedName>
        <fullName evidence="7">Pseudouridine synthase</fullName>
        <ecNumber evidence="7">5.4.99.-</ecNumber>
    </recommendedName>
</protein>
<keyword evidence="10" id="KW-1185">Reference proteome</keyword>
<comment type="similarity">
    <text evidence="2 7">Belongs to the pseudouridine synthase RluA family.</text>
</comment>
<dbReference type="FunFam" id="3.30.2350.10:FF:000006">
    <property type="entry name" value="Pseudouridine synthase"/>
    <property type="match status" value="1"/>
</dbReference>
<dbReference type="PROSITE" id="PS01129">
    <property type="entry name" value="PSI_RLU"/>
    <property type="match status" value="1"/>
</dbReference>
<feature type="domain" description="RNA-binding S4" evidence="8">
    <location>
        <begin position="13"/>
        <end position="76"/>
    </location>
</feature>
<dbReference type="Proteomes" id="UP001286174">
    <property type="component" value="Unassembled WGS sequence"/>
</dbReference>
<dbReference type="AlphaFoldDB" id="A0AB35U4E4"/>
<gene>
    <name evidence="9" type="ORF">MOZ60_03635</name>
</gene>
<dbReference type="PANTHER" id="PTHR21600:SF44">
    <property type="entry name" value="RIBOSOMAL LARGE SUBUNIT PSEUDOURIDINE SYNTHASE D"/>
    <property type="match status" value="1"/>
</dbReference>
<dbReference type="EMBL" id="JALBUR010000006">
    <property type="protein sequence ID" value="MDX8419182.1"/>
    <property type="molecule type" value="Genomic_DNA"/>
</dbReference>
<dbReference type="Pfam" id="PF01479">
    <property type="entry name" value="S4"/>
    <property type="match status" value="1"/>
</dbReference>
<dbReference type="CDD" id="cd02869">
    <property type="entry name" value="PseudoU_synth_RluA_like"/>
    <property type="match status" value="1"/>
</dbReference>
<comment type="function">
    <text evidence="7">Responsible for synthesis of pseudouridine from uracil.</text>
</comment>
<sequence>MLETFTVETEEPIRIDRYLASVSKLSRTRVQALCDEGFVRVDDKPVKSSYKLSDGEVIEAEIPADQELQVEPENIPLDILYEDSDIIVVNKPKGMVVHPAPGHENGTLVNALLYHCHDLSGINGVLRPGIVHRIDKDTTGCLVAAKNDAAHRSLAKQLEDKTCHREYRAIVEGILDTDAAVIDAPIGRDPRNRQRMAVTDVHGRSARTHYRVLERFRDTTYIECKLETGRTHQIRVHMKYCGHPVLGDEKYGHKCKLMDTQGQVLHAYRLTLVHPSTGRTMVFEAPLPEYFQQLLALLEKQK</sequence>
<dbReference type="InterPro" id="IPR006224">
    <property type="entry name" value="PsdUridine_synth_RluA-like_CS"/>
</dbReference>
<dbReference type="InterPro" id="IPR020103">
    <property type="entry name" value="PsdUridine_synth_cat_dom_sf"/>
</dbReference>
<evidence type="ECO:0000256" key="2">
    <source>
        <dbReference type="ARBA" id="ARBA00010876"/>
    </source>
</evidence>
<comment type="caution">
    <text evidence="9">The sequence shown here is derived from an EMBL/GenBank/DDBJ whole genome shotgun (WGS) entry which is preliminary data.</text>
</comment>
<evidence type="ECO:0000256" key="5">
    <source>
        <dbReference type="PIRSR" id="PIRSR606225-1"/>
    </source>
</evidence>
<dbReference type="InterPro" id="IPR006145">
    <property type="entry name" value="PsdUridine_synth_RsuA/RluA"/>
</dbReference>
<dbReference type="CDD" id="cd00165">
    <property type="entry name" value="S4"/>
    <property type="match status" value="1"/>
</dbReference>
<evidence type="ECO:0000256" key="1">
    <source>
        <dbReference type="ARBA" id="ARBA00000073"/>
    </source>
</evidence>
<dbReference type="InterPro" id="IPR050188">
    <property type="entry name" value="RluA_PseudoU_synthase"/>
</dbReference>
<evidence type="ECO:0000256" key="4">
    <source>
        <dbReference type="ARBA" id="ARBA00023235"/>
    </source>
</evidence>
<evidence type="ECO:0000256" key="7">
    <source>
        <dbReference type="RuleBase" id="RU362028"/>
    </source>
</evidence>
<organism evidence="9 10">
    <name type="scientific">Grylomicrobium aquisgranensis</name>
    <dbReference type="NCBI Taxonomy" id="2926318"/>
    <lineage>
        <taxon>Bacteria</taxon>
        <taxon>Bacillati</taxon>
        <taxon>Bacillota</taxon>
        <taxon>Erysipelotrichia</taxon>
        <taxon>Erysipelotrichales</taxon>
        <taxon>Erysipelotrichaceae</taxon>
        <taxon>Grylomicrobium</taxon>
    </lineage>
</organism>
<dbReference type="GO" id="GO:0003723">
    <property type="term" value="F:RNA binding"/>
    <property type="evidence" value="ECO:0007669"/>
    <property type="project" value="UniProtKB-KW"/>
</dbReference>
<dbReference type="GO" id="GO:0000455">
    <property type="term" value="P:enzyme-directed rRNA pseudouridine synthesis"/>
    <property type="evidence" value="ECO:0007669"/>
    <property type="project" value="TreeGrafter"/>
</dbReference>
<dbReference type="SMART" id="SM00363">
    <property type="entry name" value="S4"/>
    <property type="match status" value="1"/>
</dbReference>
<evidence type="ECO:0000313" key="10">
    <source>
        <dbReference type="Proteomes" id="UP001286174"/>
    </source>
</evidence>